<sequence length="210" mass="23812">MAPAWLEKHIVRSDPTPDPRRSKERPALEMHYTALMDHRRILGVEGDTIPRYEVKRRAILAVWGDKCYVTSPVNGDKEVAMIDFHSLPPTTEIQFPQRNHEVNIKATENRYESSGGLGSLQWRATGMVPYGKASWELRDESNLVMSVTIDDHQVNGLIGLWRDDLDPETVEELVVVGISKIEDYKKMLRIAKRSAVQAGASATWLVGYWA</sequence>
<keyword evidence="3" id="KW-1185">Reference proteome</keyword>
<dbReference type="EMBL" id="LFIW01000652">
    <property type="protein sequence ID" value="KZL85365.1"/>
    <property type="molecule type" value="Genomic_DNA"/>
</dbReference>
<organism evidence="2 3">
    <name type="scientific">Colletotrichum incanum</name>
    <name type="common">Soybean anthracnose fungus</name>
    <dbReference type="NCBI Taxonomy" id="1573173"/>
    <lineage>
        <taxon>Eukaryota</taxon>
        <taxon>Fungi</taxon>
        <taxon>Dikarya</taxon>
        <taxon>Ascomycota</taxon>
        <taxon>Pezizomycotina</taxon>
        <taxon>Sordariomycetes</taxon>
        <taxon>Hypocreomycetidae</taxon>
        <taxon>Glomerellales</taxon>
        <taxon>Glomerellaceae</taxon>
        <taxon>Colletotrichum</taxon>
        <taxon>Colletotrichum spaethianum species complex</taxon>
    </lineage>
</organism>
<protein>
    <submittedName>
        <fullName evidence="2">Uncharacterized protein</fullName>
    </submittedName>
</protein>
<evidence type="ECO:0000313" key="3">
    <source>
        <dbReference type="Proteomes" id="UP000076584"/>
    </source>
</evidence>
<evidence type="ECO:0000313" key="2">
    <source>
        <dbReference type="EMBL" id="KZL85365.1"/>
    </source>
</evidence>
<proteinExistence type="predicted"/>
<gene>
    <name evidence="2" type="ORF">CI238_07374</name>
</gene>
<comment type="caution">
    <text evidence="2">The sequence shown here is derived from an EMBL/GenBank/DDBJ whole genome shotgun (WGS) entry which is preliminary data.</text>
</comment>
<dbReference type="Proteomes" id="UP000076584">
    <property type="component" value="Unassembled WGS sequence"/>
</dbReference>
<name>A0A162MZJ0_COLIC</name>
<feature type="region of interest" description="Disordered" evidence="1">
    <location>
        <begin position="1"/>
        <end position="24"/>
    </location>
</feature>
<accession>A0A162MZJ0</accession>
<evidence type="ECO:0000256" key="1">
    <source>
        <dbReference type="SAM" id="MobiDB-lite"/>
    </source>
</evidence>
<dbReference type="AlphaFoldDB" id="A0A162MZJ0"/>
<reference evidence="2 3" key="1">
    <citation type="submission" date="2015-06" db="EMBL/GenBank/DDBJ databases">
        <title>Survival trade-offs in plant roots during colonization by closely related pathogenic and mutualistic fungi.</title>
        <authorList>
            <person name="Hacquard S."/>
            <person name="Kracher B."/>
            <person name="Hiruma K."/>
            <person name="Weinman A."/>
            <person name="Muench P."/>
            <person name="Garrido Oter R."/>
            <person name="Ver Loren van Themaat E."/>
            <person name="Dallerey J.-F."/>
            <person name="Damm U."/>
            <person name="Henrissat B."/>
            <person name="Lespinet O."/>
            <person name="Thon M."/>
            <person name="Kemen E."/>
            <person name="McHardy A.C."/>
            <person name="Schulze-Lefert P."/>
            <person name="O'Connell R.J."/>
        </authorList>
    </citation>
    <scope>NUCLEOTIDE SEQUENCE [LARGE SCALE GENOMIC DNA]</scope>
    <source>
        <strain evidence="2 3">MAFF 238704</strain>
    </source>
</reference>